<evidence type="ECO:0000313" key="3">
    <source>
        <dbReference type="Proteomes" id="UP000663826"/>
    </source>
</evidence>
<feature type="region of interest" description="Disordered" evidence="1">
    <location>
        <begin position="1"/>
        <end position="26"/>
    </location>
</feature>
<dbReference type="EMBL" id="CAJMWQ010000983">
    <property type="protein sequence ID" value="CAE6425726.1"/>
    <property type="molecule type" value="Genomic_DNA"/>
</dbReference>
<reference evidence="2" key="1">
    <citation type="submission" date="2021-01" db="EMBL/GenBank/DDBJ databases">
        <authorList>
            <person name="Kaushik A."/>
        </authorList>
    </citation>
    <scope>NUCLEOTIDE SEQUENCE</scope>
    <source>
        <strain evidence="2">AG1-1B</strain>
    </source>
</reference>
<feature type="region of interest" description="Disordered" evidence="1">
    <location>
        <begin position="315"/>
        <end position="340"/>
    </location>
</feature>
<gene>
    <name evidence="2" type="ORF">RDB_LOCUS53858</name>
</gene>
<sequence length="538" mass="57975">MDELSAHSAEDQHPPPPVEPTPAYTPRPTAVEQTVVRGPPTAAELTSSVLYNAKRFSVSFGGQPIGRTTAQGPEYSRGAKVRGTVRVGEKYMDRVGSVELKVHPSTPDIFRFPTVKKQIIGTIKLSIHDSGSTNTTFLDHTIRLHPSQPGPSFAPPCPSALSFKWPLPQTYVDTWGQPPTKRTRPLPPTYELTIVDVPGMRARVRYEVVVIVRWKWKGLVGRKESLSTPFTYVPYAPHPHHAHASVISTLKSCPGEWASFTERVPTRSPEVGEIMSSLVLPTPPLHPLSQAIPFHFQLSAECPPPTRRGRRLSISSGTSKLSASKPITTTTTTTTNPVAPKQPNIPIALLAEPAVLRLQIQRQISVDVRGARALRVICGGVGRMERVVLGSRRSGCEVVYEGQVSGPGPSGSSGSNGAPPAYTSLRRTNSLRSVLSAGTTGGASIMGPLPPGVERVKDYEGGKDWFAIAWEGSVTPEKDVLQVGGFRAGGLLIKDFVTLTLVPPTPELSPLRALQQAVPIRCILVSEAEMQAAMSGGW</sequence>
<evidence type="ECO:0000256" key="1">
    <source>
        <dbReference type="SAM" id="MobiDB-lite"/>
    </source>
</evidence>
<organism evidence="2 3">
    <name type="scientific">Rhizoctonia solani</name>
    <dbReference type="NCBI Taxonomy" id="456999"/>
    <lineage>
        <taxon>Eukaryota</taxon>
        <taxon>Fungi</taxon>
        <taxon>Dikarya</taxon>
        <taxon>Basidiomycota</taxon>
        <taxon>Agaricomycotina</taxon>
        <taxon>Agaricomycetes</taxon>
        <taxon>Cantharellales</taxon>
        <taxon>Ceratobasidiaceae</taxon>
        <taxon>Rhizoctonia</taxon>
    </lineage>
</organism>
<proteinExistence type="predicted"/>
<feature type="compositionally biased region" description="Polar residues" evidence="1">
    <location>
        <begin position="315"/>
        <end position="327"/>
    </location>
</feature>
<protein>
    <submittedName>
        <fullName evidence="2">Uncharacterized protein</fullName>
    </submittedName>
</protein>
<accession>A0A8H2XGG5</accession>
<feature type="compositionally biased region" description="Pro residues" evidence="1">
    <location>
        <begin position="14"/>
        <end position="25"/>
    </location>
</feature>
<dbReference type="Proteomes" id="UP000663826">
    <property type="component" value="Unassembled WGS sequence"/>
</dbReference>
<comment type="caution">
    <text evidence="2">The sequence shown here is derived from an EMBL/GenBank/DDBJ whole genome shotgun (WGS) entry which is preliminary data.</text>
</comment>
<dbReference type="AlphaFoldDB" id="A0A8H2XGG5"/>
<evidence type="ECO:0000313" key="2">
    <source>
        <dbReference type="EMBL" id="CAE6425726.1"/>
    </source>
</evidence>
<feature type="compositionally biased region" description="Low complexity" evidence="1">
    <location>
        <begin position="406"/>
        <end position="421"/>
    </location>
</feature>
<feature type="region of interest" description="Disordered" evidence="1">
    <location>
        <begin position="403"/>
        <end position="422"/>
    </location>
</feature>
<name>A0A8H2XGG5_9AGAM</name>
<feature type="compositionally biased region" description="Basic and acidic residues" evidence="1">
    <location>
        <begin position="1"/>
        <end position="13"/>
    </location>
</feature>